<feature type="transmembrane region" description="Helical" evidence="9">
    <location>
        <begin position="13"/>
        <end position="35"/>
    </location>
</feature>
<comment type="function">
    <text evidence="10">Part of the binding-protein-dependent transport system for phosphate; probably responsible for the translocation of the substrate across the membrane.</text>
</comment>
<evidence type="ECO:0000256" key="10">
    <source>
        <dbReference type="RuleBase" id="RU363054"/>
    </source>
</evidence>
<evidence type="ECO:0000256" key="5">
    <source>
        <dbReference type="ARBA" id="ARBA00022592"/>
    </source>
</evidence>
<sequence>MTKKKWNIGLPEAVIYLLSAASIAVIVFIFLFVFYKAFPVLRASGLSLFTSGGFDKQIQDAFYSSEADPVLSFGILGLISGTVITTTLALLLASAIGIGSAIIICEYSSRRVSGILISVVRLLASVPSVVFGLIGIVTVVPLMEELFVTVDRQIEYLDFFQMSGRNLLSASIVLTFMIAPTVVSLSVDAIRAVPHLYKETGYAFGMSKFRVIWKIILPGARSGIMAGIVLAAGRGMGEAIAVSMVCGGIGFLPKASLGFINFLAPTLPLAAAIINKSEAMGSFAVESALFTCGAVLLLIGAALSIGAKSIEKKMRRSAGHDD</sequence>
<evidence type="ECO:0000256" key="4">
    <source>
        <dbReference type="ARBA" id="ARBA00022475"/>
    </source>
</evidence>
<evidence type="ECO:0000256" key="9">
    <source>
        <dbReference type="RuleBase" id="RU363032"/>
    </source>
</evidence>
<name>A0A212KAB9_9FIRM</name>
<comment type="similarity">
    <text evidence="2 10">Belongs to the binding-protein-dependent transport system permease family. CysTW subfamily.</text>
</comment>
<dbReference type="InterPro" id="IPR011864">
    <property type="entry name" value="Phosphate_PstC"/>
</dbReference>
<feature type="transmembrane region" description="Helical" evidence="9">
    <location>
        <begin position="259"/>
        <end position="275"/>
    </location>
</feature>
<dbReference type="EMBL" id="FLUN01000001">
    <property type="protein sequence ID" value="SBW08694.1"/>
    <property type="molecule type" value="Genomic_DNA"/>
</dbReference>
<proteinExistence type="inferred from homology"/>
<feature type="domain" description="ABC transmembrane type-1" evidence="11">
    <location>
        <begin position="79"/>
        <end position="307"/>
    </location>
</feature>
<organism evidence="12">
    <name type="scientific">uncultured Eubacteriales bacterium</name>
    <dbReference type="NCBI Taxonomy" id="172733"/>
    <lineage>
        <taxon>Bacteria</taxon>
        <taxon>Bacillati</taxon>
        <taxon>Bacillota</taxon>
        <taxon>Clostridia</taxon>
        <taxon>Eubacteriales</taxon>
        <taxon>environmental samples</taxon>
    </lineage>
</organism>
<evidence type="ECO:0000256" key="3">
    <source>
        <dbReference type="ARBA" id="ARBA00022448"/>
    </source>
</evidence>
<dbReference type="Gene3D" id="1.10.3720.10">
    <property type="entry name" value="MetI-like"/>
    <property type="match status" value="1"/>
</dbReference>
<keyword evidence="4 10" id="KW-1003">Cell membrane</keyword>
<dbReference type="GO" id="GO:0006817">
    <property type="term" value="P:phosphate ion transport"/>
    <property type="evidence" value="ECO:0007669"/>
    <property type="project" value="UniProtKB-KW"/>
</dbReference>
<dbReference type="GO" id="GO:0005315">
    <property type="term" value="F:phosphate transmembrane transporter activity"/>
    <property type="evidence" value="ECO:0007669"/>
    <property type="project" value="InterPro"/>
</dbReference>
<dbReference type="InterPro" id="IPR035906">
    <property type="entry name" value="MetI-like_sf"/>
</dbReference>
<dbReference type="AlphaFoldDB" id="A0A212KAB9"/>
<reference evidence="12" key="1">
    <citation type="submission" date="2016-04" db="EMBL/GenBank/DDBJ databases">
        <authorList>
            <person name="Evans L.H."/>
            <person name="Alamgir A."/>
            <person name="Owens N."/>
            <person name="Weber N.D."/>
            <person name="Virtaneva K."/>
            <person name="Barbian K."/>
            <person name="Babar A."/>
            <person name="Rosenke K."/>
        </authorList>
    </citation>
    <scope>NUCLEOTIDE SEQUENCE</scope>
    <source>
        <strain evidence="12">86</strain>
    </source>
</reference>
<dbReference type="GO" id="GO:0005886">
    <property type="term" value="C:plasma membrane"/>
    <property type="evidence" value="ECO:0007669"/>
    <property type="project" value="UniProtKB-SubCell"/>
</dbReference>
<feature type="transmembrane region" description="Helical" evidence="9">
    <location>
        <begin position="211"/>
        <end position="230"/>
    </location>
</feature>
<evidence type="ECO:0000256" key="1">
    <source>
        <dbReference type="ARBA" id="ARBA00004651"/>
    </source>
</evidence>
<dbReference type="PANTHER" id="PTHR30425">
    <property type="entry name" value="PHOSPHATE TRANSPORT SYSTEM PERMEASE PROTEIN PST"/>
    <property type="match status" value="1"/>
</dbReference>
<keyword evidence="7 9" id="KW-1133">Transmembrane helix</keyword>
<keyword evidence="5 10" id="KW-0592">Phosphate transport</keyword>
<protein>
    <recommendedName>
        <fullName evidence="10">Phosphate transport system permease protein</fullName>
    </recommendedName>
</protein>
<keyword evidence="3 9" id="KW-0813">Transport</keyword>
<keyword evidence="6 9" id="KW-0812">Transmembrane</keyword>
<feature type="transmembrane region" description="Helical" evidence="9">
    <location>
        <begin position="287"/>
        <end position="307"/>
    </location>
</feature>
<feature type="transmembrane region" description="Helical" evidence="9">
    <location>
        <begin position="115"/>
        <end position="140"/>
    </location>
</feature>
<comment type="subcellular location">
    <subcellularLocation>
        <location evidence="1 9">Cell membrane</location>
        <topology evidence="1 9">Multi-pass membrane protein</topology>
    </subcellularLocation>
</comment>
<evidence type="ECO:0000256" key="8">
    <source>
        <dbReference type="ARBA" id="ARBA00023136"/>
    </source>
</evidence>
<dbReference type="InterPro" id="IPR051124">
    <property type="entry name" value="Phosphate_Transport_Permease"/>
</dbReference>
<dbReference type="PROSITE" id="PS50928">
    <property type="entry name" value="ABC_TM1"/>
    <property type="match status" value="1"/>
</dbReference>
<dbReference type="NCBIfam" id="TIGR02138">
    <property type="entry name" value="phosphate_pstC"/>
    <property type="match status" value="1"/>
</dbReference>
<dbReference type="CDD" id="cd06261">
    <property type="entry name" value="TM_PBP2"/>
    <property type="match status" value="1"/>
</dbReference>
<dbReference type="SUPFAM" id="SSF161098">
    <property type="entry name" value="MetI-like"/>
    <property type="match status" value="1"/>
</dbReference>
<feature type="transmembrane region" description="Helical" evidence="9">
    <location>
        <begin position="167"/>
        <end position="190"/>
    </location>
</feature>
<dbReference type="Pfam" id="PF00528">
    <property type="entry name" value="BPD_transp_1"/>
    <property type="match status" value="1"/>
</dbReference>
<dbReference type="InterPro" id="IPR000515">
    <property type="entry name" value="MetI-like"/>
</dbReference>
<evidence type="ECO:0000256" key="7">
    <source>
        <dbReference type="ARBA" id="ARBA00022989"/>
    </source>
</evidence>
<evidence type="ECO:0000256" key="2">
    <source>
        <dbReference type="ARBA" id="ARBA00007069"/>
    </source>
</evidence>
<feature type="transmembrane region" description="Helical" evidence="9">
    <location>
        <begin position="70"/>
        <end position="103"/>
    </location>
</feature>
<keyword evidence="8 9" id="KW-0472">Membrane</keyword>
<evidence type="ECO:0000313" key="12">
    <source>
        <dbReference type="EMBL" id="SBW08694.1"/>
    </source>
</evidence>
<accession>A0A212KAB9</accession>
<feature type="transmembrane region" description="Helical" evidence="9">
    <location>
        <begin position="236"/>
        <end position="252"/>
    </location>
</feature>
<gene>
    <name evidence="12" type="ORF">KL86CLO1_12500</name>
</gene>
<evidence type="ECO:0000256" key="6">
    <source>
        <dbReference type="ARBA" id="ARBA00022692"/>
    </source>
</evidence>
<evidence type="ECO:0000259" key="11">
    <source>
        <dbReference type="PROSITE" id="PS50928"/>
    </source>
</evidence>
<dbReference type="PANTHER" id="PTHR30425:SF1">
    <property type="entry name" value="PHOSPHATE TRANSPORT SYSTEM PERMEASE PROTEIN PSTC"/>
    <property type="match status" value="1"/>
</dbReference>